<reference evidence="2 3" key="1">
    <citation type="journal article" date="2012" name="Science">
        <title>The Paleozoic origin of enzymatic lignin decomposition reconstructed from 31 fungal genomes.</title>
        <authorList>
            <person name="Floudas D."/>
            <person name="Binder M."/>
            <person name="Riley R."/>
            <person name="Barry K."/>
            <person name="Blanchette R.A."/>
            <person name="Henrissat B."/>
            <person name="Martinez A.T."/>
            <person name="Otillar R."/>
            <person name="Spatafora J.W."/>
            <person name="Yadav J.S."/>
            <person name="Aerts A."/>
            <person name="Benoit I."/>
            <person name="Boyd A."/>
            <person name="Carlson A."/>
            <person name="Copeland A."/>
            <person name="Coutinho P.M."/>
            <person name="de Vries R.P."/>
            <person name="Ferreira P."/>
            <person name="Findley K."/>
            <person name="Foster B."/>
            <person name="Gaskell J."/>
            <person name="Glotzer D."/>
            <person name="Gorecki P."/>
            <person name="Heitman J."/>
            <person name="Hesse C."/>
            <person name="Hori C."/>
            <person name="Igarashi K."/>
            <person name="Jurgens J.A."/>
            <person name="Kallen N."/>
            <person name="Kersten P."/>
            <person name="Kohler A."/>
            <person name="Kuees U."/>
            <person name="Kumar T.K.A."/>
            <person name="Kuo A."/>
            <person name="LaButti K."/>
            <person name="Larrondo L.F."/>
            <person name="Lindquist E."/>
            <person name="Ling A."/>
            <person name="Lombard V."/>
            <person name="Lucas S."/>
            <person name="Lundell T."/>
            <person name="Martin R."/>
            <person name="McLaughlin D.J."/>
            <person name="Morgenstern I."/>
            <person name="Morin E."/>
            <person name="Murat C."/>
            <person name="Nagy L.G."/>
            <person name="Nolan M."/>
            <person name="Ohm R.A."/>
            <person name="Patyshakuliyeva A."/>
            <person name="Rokas A."/>
            <person name="Ruiz-Duenas F.J."/>
            <person name="Sabat G."/>
            <person name="Salamov A."/>
            <person name="Samejima M."/>
            <person name="Schmutz J."/>
            <person name="Slot J.C."/>
            <person name="St John F."/>
            <person name="Stenlid J."/>
            <person name="Sun H."/>
            <person name="Sun S."/>
            <person name="Syed K."/>
            <person name="Tsang A."/>
            <person name="Wiebenga A."/>
            <person name="Young D."/>
            <person name="Pisabarro A."/>
            <person name="Eastwood D.C."/>
            <person name="Martin F."/>
            <person name="Cullen D."/>
            <person name="Grigoriev I.V."/>
            <person name="Hibbett D.S."/>
        </authorList>
    </citation>
    <scope>NUCLEOTIDE SEQUENCE [LARGE SCALE GENOMIC DNA]</scope>
    <source>
        <strain evidence="2 3">ATCC 11539</strain>
    </source>
</reference>
<dbReference type="HOGENOM" id="CLU_1578687_0_0_1"/>
<dbReference type="KEGG" id="gtr:GLOTRDRAFT_130647"/>
<dbReference type="AlphaFoldDB" id="S7RIU3"/>
<feature type="region of interest" description="Disordered" evidence="1">
    <location>
        <begin position="1"/>
        <end position="21"/>
    </location>
</feature>
<dbReference type="STRING" id="670483.S7RIU3"/>
<keyword evidence="3" id="KW-1185">Reference proteome</keyword>
<evidence type="ECO:0000313" key="2">
    <source>
        <dbReference type="EMBL" id="EPQ54275.1"/>
    </source>
</evidence>
<dbReference type="Proteomes" id="UP000030669">
    <property type="component" value="Unassembled WGS sequence"/>
</dbReference>
<evidence type="ECO:0000313" key="3">
    <source>
        <dbReference type="Proteomes" id="UP000030669"/>
    </source>
</evidence>
<gene>
    <name evidence="2" type="ORF">GLOTRDRAFT_130647</name>
</gene>
<accession>S7RIU3</accession>
<dbReference type="GeneID" id="19302140"/>
<evidence type="ECO:0000256" key="1">
    <source>
        <dbReference type="SAM" id="MobiDB-lite"/>
    </source>
</evidence>
<dbReference type="EMBL" id="KB469304">
    <property type="protein sequence ID" value="EPQ54275.1"/>
    <property type="molecule type" value="Genomic_DNA"/>
</dbReference>
<organism evidence="2 3">
    <name type="scientific">Gloeophyllum trabeum (strain ATCC 11539 / FP-39264 / Madison 617)</name>
    <name type="common">Brown rot fungus</name>
    <dbReference type="NCBI Taxonomy" id="670483"/>
    <lineage>
        <taxon>Eukaryota</taxon>
        <taxon>Fungi</taxon>
        <taxon>Dikarya</taxon>
        <taxon>Basidiomycota</taxon>
        <taxon>Agaricomycotina</taxon>
        <taxon>Agaricomycetes</taxon>
        <taxon>Gloeophyllales</taxon>
        <taxon>Gloeophyllaceae</taxon>
        <taxon>Gloeophyllum</taxon>
    </lineage>
</organism>
<name>S7RIU3_GLOTA</name>
<feature type="compositionally biased region" description="Basic and acidic residues" evidence="1">
    <location>
        <begin position="9"/>
        <end position="21"/>
    </location>
</feature>
<dbReference type="RefSeq" id="XP_007867574.1">
    <property type="nucleotide sequence ID" value="XM_007869383.1"/>
</dbReference>
<sequence>MDPGRARRREQDQAKEPRVEQEPYIFNSPSLVLANANVQGVQAVLGLFCQGPNMKLVSPTITHDTHRSRSSHHNDGDWHAESWTSAKAPMTSSQFHAEDKSFAAIMEDPRDRIIYDLLSVRQYSLVREFYMYVIKDAIMCFIEEKKKSIGQFLQPAPLAEDGAGTHLQW</sequence>
<proteinExistence type="predicted"/>
<protein>
    <submittedName>
        <fullName evidence="2">Uncharacterized protein</fullName>
    </submittedName>
</protein>
<dbReference type="OrthoDB" id="3245726at2759"/>